<evidence type="ECO:0000313" key="2">
    <source>
        <dbReference type="Proteomes" id="UP000261340"/>
    </source>
</evidence>
<sequence length="88" mass="10053">MIIEKQPNRHRGICFCFPPQDALLRLAAVVDARSLRVALRDSIQELLPSTCTCVYLLEEDSRLLSEDPPHELPQEGKIRCIFTVAHHM</sequence>
<dbReference type="Proteomes" id="UP000261340">
    <property type="component" value="Unplaced"/>
</dbReference>
<name>A0A3Q0RRM8_AMPCI</name>
<organism evidence="1 2">
    <name type="scientific">Amphilophus citrinellus</name>
    <name type="common">Midas cichlid</name>
    <name type="synonym">Cichlasoma citrinellum</name>
    <dbReference type="NCBI Taxonomy" id="61819"/>
    <lineage>
        <taxon>Eukaryota</taxon>
        <taxon>Metazoa</taxon>
        <taxon>Chordata</taxon>
        <taxon>Craniata</taxon>
        <taxon>Vertebrata</taxon>
        <taxon>Euteleostomi</taxon>
        <taxon>Actinopterygii</taxon>
        <taxon>Neopterygii</taxon>
        <taxon>Teleostei</taxon>
        <taxon>Neoteleostei</taxon>
        <taxon>Acanthomorphata</taxon>
        <taxon>Ovalentaria</taxon>
        <taxon>Cichlomorphae</taxon>
        <taxon>Cichliformes</taxon>
        <taxon>Cichlidae</taxon>
        <taxon>New World cichlids</taxon>
        <taxon>Cichlasomatinae</taxon>
        <taxon>Heroini</taxon>
        <taxon>Amphilophus</taxon>
    </lineage>
</organism>
<reference evidence="1" key="1">
    <citation type="submission" date="2025-08" db="UniProtKB">
        <authorList>
            <consortium name="Ensembl"/>
        </authorList>
    </citation>
    <scope>IDENTIFICATION</scope>
</reference>
<dbReference type="GeneTree" id="ENSGT00940000174692"/>
<dbReference type="OMA" id="HELCADG"/>
<reference evidence="1" key="2">
    <citation type="submission" date="2025-09" db="UniProtKB">
        <authorList>
            <consortium name="Ensembl"/>
        </authorList>
    </citation>
    <scope>IDENTIFICATION</scope>
</reference>
<dbReference type="STRING" id="61819.ENSACIP00000011130"/>
<dbReference type="AlphaFoldDB" id="A0A3Q0RRM8"/>
<evidence type="ECO:0000313" key="1">
    <source>
        <dbReference type="Ensembl" id="ENSACIP00000011130.1"/>
    </source>
</evidence>
<accession>A0A3Q0RRM8</accession>
<protein>
    <submittedName>
        <fullName evidence="1">Uncharacterized protein</fullName>
    </submittedName>
</protein>
<dbReference type="Ensembl" id="ENSACIT00000011449.1">
    <property type="protein sequence ID" value="ENSACIP00000011130.1"/>
    <property type="gene ID" value="ENSACIG00000008701.1"/>
</dbReference>
<keyword evidence="2" id="KW-1185">Reference proteome</keyword>
<proteinExistence type="predicted"/>